<accession>A0A0U9HH07</accession>
<gene>
    <name evidence="1" type="ORF">TSYNT_9231</name>
</gene>
<dbReference type="Gene3D" id="3.40.50.10320">
    <property type="entry name" value="LmbE-like"/>
    <property type="match status" value="1"/>
</dbReference>
<sequence length="472" mass="53675">MIFKKSRNYSVILSLIFVMTLLPIAKAEAVPLVSSAKVDIVQNTDPGQRILIIVPHPDDESLGTAGIIQKAVNLKRPIKVVIVTDGESSKMSAIAFTDNENPMPHDFYELGLERQKESMSAMAKLGLPKEDLIFLGFADGSIRFLWSDYWDNGKPRVSGGTQVAYSPYSNVYKPKIAYTGQNLENCLAEIMASFKPTDIYYPMADDMHPDHWGVSNFTRYTINALNLKVKEHMFLVHYPHWPSPWFMVSNKHESLLPPSDLKSSNTSWQSLPLDKNEEFNKEMAIRQYKSQMKVTAPFLLTFVRKNELFAVKAPIIVPKETSKPNLSPMNISHPLIVMNGGGLLNQRIHKSADIVKFTAFIYNNDLYLGLESLGPISNKVLYNFELRLFYEKGIKRIDLSLVNGKLRQVRKASNSIVESVITDHPIINKNTLWVKVKIPQEESLRYIFMGANVIYKNNLTDKVSWNIYKLEK</sequence>
<dbReference type="RefSeq" id="WP_059033667.1">
    <property type="nucleotide sequence ID" value="NZ_BSDW01000001.1"/>
</dbReference>
<dbReference type="InterPro" id="IPR003737">
    <property type="entry name" value="GlcNAc_PI_deacetylase-related"/>
</dbReference>
<evidence type="ECO:0000313" key="2">
    <source>
        <dbReference type="Proteomes" id="UP000062160"/>
    </source>
</evidence>
<dbReference type="AlphaFoldDB" id="A0A0U9HH07"/>
<keyword evidence="2" id="KW-1185">Reference proteome</keyword>
<dbReference type="PANTHER" id="PTHR12993:SF29">
    <property type="entry name" value="BLR3841 PROTEIN"/>
    <property type="match status" value="1"/>
</dbReference>
<proteinExistence type="predicted"/>
<dbReference type="SUPFAM" id="SSF102588">
    <property type="entry name" value="LmbE-like"/>
    <property type="match status" value="1"/>
</dbReference>
<name>A0A0U9HH07_9FIRM</name>
<dbReference type="Proteomes" id="UP000062160">
    <property type="component" value="Unassembled WGS sequence"/>
</dbReference>
<dbReference type="STRING" id="224999.GCA_001485475_02016"/>
<evidence type="ECO:0000313" key="1">
    <source>
        <dbReference type="EMBL" id="GAQ25978.1"/>
    </source>
</evidence>
<reference evidence="1" key="1">
    <citation type="journal article" date="2016" name="Genome Announc.">
        <title>Draft Genome Sequence of the Syntrophic Lactate-Degrading Bacterium Tepidanaerobacter syntrophicus JLT.</title>
        <authorList>
            <person name="Matsuura N."/>
            <person name="Ohashi A."/>
            <person name="Tourlousse D.M."/>
            <person name="Sekiguchi Y."/>
        </authorList>
    </citation>
    <scope>NUCLEOTIDE SEQUENCE [LARGE SCALE GENOMIC DNA]</scope>
    <source>
        <strain evidence="1">JL</strain>
    </source>
</reference>
<dbReference type="InterPro" id="IPR024078">
    <property type="entry name" value="LmbE-like_dom_sf"/>
</dbReference>
<protein>
    <submittedName>
        <fullName evidence="1">N-acetylglucosaminyl deacetylase, LmbE family</fullName>
    </submittedName>
</protein>
<dbReference type="PANTHER" id="PTHR12993">
    <property type="entry name" value="N-ACETYLGLUCOSAMINYL-PHOSPHATIDYLINOSITOL DE-N-ACETYLASE-RELATED"/>
    <property type="match status" value="1"/>
</dbReference>
<organism evidence="1">
    <name type="scientific">Tepidanaerobacter syntrophicus</name>
    <dbReference type="NCBI Taxonomy" id="224999"/>
    <lineage>
        <taxon>Bacteria</taxon>
        <taxon>Bacillati</taxon>
        <taxon>Bacillota</taxon>
        <taxon>Clostridia</taxon>
        <taxon>Thermosediminibacterales</taxon>
        <taxon>Tepidanaerobacteraceae</taxon>
        <taxon>Tepidanaerobacter</taxon>
    </lineage>
</organism>
<dbReference type="EMBL" id="DF977003">
    <property type="protein sequence ID" value="GAQ25978.1"/>
    <property type="molecule type" value="Genomic_DNA"/>
</dbReference>
<dbReference type="Pfam" id="PF02585">
    <property type="entry name" value="PIG-L"/>
    <property type="match status" value="1"/>
</dbReference>
<dbReference type="GO" id="GO:0016811">
    <property type="term" value="F:hydrolase activity, acting on carbon-nitrogen (but not peptide) bonds, in linear amides"/>
    <property type="evidence" value="ECO:0007669"/>
    <property type="project" value="TreeGrafter"/>
</dbReference>